<comment type="caution">
    <text evidence="3">The sequence shown here is derived from an EMBL/GenBank/DDBJ whole genome shotgun (WGS) entry which is preliminary data.</text>
</comment>
<keyword evidence="4" id="KW-1185">Reference proteome</keyword>
<proteinExistence type="predicted"/>
<feature type="compositionally biased region" description="Polar residues" evidence="2">
    <location>
        <begin position="8"/>
        <end position="21"/>
    </location>
</feature>
<protein>
    <recommendedName>
        <fullName evidence="5">DUF241 domain protein</fullName>
    </recommendedName>
</protein>
<feature type="non-terminal residue" evidence="3">
    <location>
        <position position="1"/>
    </location>
</feature>
<evidence type="ECO:0000313" key="4">
    <source>
        <dbReference type="Proteomes" id="UP000257109"/>
    </source>
</evidence>
<evidence type="ECO:0000256" key="1">
    <source>
        <dbReference type="SAM" id="Coils"/>
    </source>
</evidence>
<dbReference type="GO" id="GO:0048364">
    <property type="term" value="P:root development"/>
    <property type="evidence" value="ECO:0007669"/>
    <property type="project" value="InterPro"/>
</dbReference>
<dbReference type="AlphaFoldDB" id="A0A371F7X5"/>
<evidence type="ECO:0000256" key="2">
    <source>
        <dbReference type="SAM" id="MobiDB-lite"/>
    </source>
</evidence>
<dbReference type="Proteomes" id="UP000257109">
    <property type="component" value="Unassembled WGS sequence"/>
</dbReference>
<name>A0A371F7X5_MUCPR</name>
<dbReference type="PANTHER" id="PTHR33070:SF116">
    <property type="entry name" value="DUF241 DOMAIN PROTEIN"/>
    <property type="match status" value="1"/>
</dbReference>
<accession>A0A371F7X5</accession>
<dbReference type="OrthoDB" id="1701699at2759"/>
<dbReference type="Pfam" id="PF03087">
    <property type="entry name" value="BPS1"/>
    <property type="match status" value="3"/>
</dbReference>
<dbReference type="STRING" id="157652.A0A371F7X5"/>
<reference evidence="3" key="1">
    <citation type="submission" date="2018-05" db="EMBL/GenBank/DDBJ databases">
        <title>Draft genome of Mucuna pruriens seed.</title>
        <authorList>
            <person name="Nnadi N.E."/>
            <person name="Vos R."/>
            <person name="Hasami M.H."/>
            <person name="Devisetty U.K."/>
            <person name="Aguiy J.C."/>
        </authorList>
    </citation>
    <scope>NUCLEOTIDE SEQUENCE [LARGE SCALE GENOMIC DNA]</scope>
    <source>
        <strain evidence="3">JCA_2017</strain>
    </source>
</reference>
<gene>
    <name evidence="3" type="ORF">CR513_45868</name>
</gene>
<evidence type="ECO:0000313" key="3">
    <source>
        <dbReference type="EMBL" id="RDX74398.1"/>
    </source>
</evidence>
<feature type="region of interest" description="Disordered" evidence="2">
    <location>
        <begin position="1"/>
        <end position="21"/>
    </location>
</feature>
<sequence>MANKFHIRSNSFPTGSHPSTVSVEEELSKLKTWEATSTSTSKSIGTGLCMLADLHIFLEDLLNMPSTQKMMSNHQGEKCMEELLDGSVRILDVCGITRDTMLQIKENVQSLHSALRRRKGDSSIEKIIAEYNFFSKKMKKNAKKLITSLKQMESKFGVSPLLNQDQQLAALVRVLREVIVMNMSILQSLLTFLVVPASKSKATKWLLVAKLMNKGVIACEENQKNFNELQSVEASLSTLLSEGTNVAKMQTAHERLEALENGIQSIENGLESVFRRMKKKNKNKRETMASILYHVRSNSFPSGSHPSSLRIEEELSKLKTWEATSTSTSESIGTGLALLEDLYICLEDLLNVASTQKVIANHQCEKCMEELLDGSVRILDICGITRNNMSQVKENVQALHSALRRRKGDSSIEKSVAKYNFFARKMKKNDKKLISSLKQMESKFGVSPILNQDQDLAAVIRVVREVITMNMSIFQSLLSYLTVPSSKSKATKWLMVARLMHKGVISSCEENSTNFNELQCVEASLSTLLSEGTNVSKVQAVRDRLEALENAIENLENDMKRATTTMASTFSPKHSRGYAIRSISLPTRSHPSTVRIEEELNKLKSWEASSSSEVERIFFGLSGLAELYKCMEDLLKLPLTQQALSHHHNQKWVDELLECPVRFLDIVGETRDAIMLMKGNVRDLQSALRRRKVGDFLVVESHVSSYWSLRRNTRKQCTKSLVLLKHTSEGSLSSFGVSPPLDLNHHLSAVVRVLREASLITSSIFQSLVAFLSSPILRSKLNNKWTFVSRVMRKGVLVNQQENVNELEKVDLALCRMVMDNTSKDFEAENIQSAHKELDAVVVVIEGLENGLDCLFKHLINARVSFLNIVSPSGSI</sequence>
<evidence type="ECO:0008006" key="5">
    <source>
        <dbReference type="Google" id="ProtNLM"/>
    </source>
</evidence>
<dbReference type="EMBL" id="QJKJ01010197">
    <property type="protein sequence ID" value="RDX74398.1"/>
    <property type="molecule type" value="Genomic_DNA"/>
</dbReference>
<keyword evidence="1" id="KW-0175">Coiled coil</keyword>
<feature type="coiled-coil region" evidence="1">
    <location>
        <begin position="538"/>
        <end position="565"/>
    </location>
</feature>
<dbReference type="GO" id="GO:0048367">
    <property type="term" value="P:shoot system development"/>
    <property type="evidence" value="ECO:0007669"/>
    <property type="project" value="InterPro"/>
</dbReference>
<organism evidence="3 4">
    <name type="scientific">Mucuna pruriens</name>
    <name type="common">Velvet bean</name>
    <name type="synonym">Dolichos pruriens</name>
    <dbReference type="NCBI Taxonomy" id="157652"/>
    <lineage>
        <taxon>Eukaryota</taxon>
        <taxon>Viridiplantae</taxon>
        <taxon>Streptophyta</taxon>
        <taxon>Embryophyta</taxon>
        <taxon>Tracheophyta</taxon>
        <taxon>Spermatophyta</taxon>
        <taxon>Magnoliopsida</taxon>
        <taxon>eudicotyledons</taxon>
        <taxon>Gunneridae</taxon>
        <taxon>Pentapetalae</taxon>
        <taxon>rosids</taxon>
        <taxon>fabids</taxon>
        <taxon>Fabales</taxon>
        <taxon>Fabaceae</taxon>
        <taxon>Papilionoideae</taxon>
        <taxon>50 kb inversion clade</taxon>
        <taxon>NPAAA clade</taxon>
        <taxon>indigoferoid/millettioid clade</taxon>
        <taxon>Phaseoleae</taxon>
        <taxon>Mucuna</taxon>
    </lineage>
</organism>
<dbReference type="PANTHER" id="PTHR33070">
    <property type="entry name" value="OS06G0725500 PROTEIN"/>
    <property type="match status" value="1"/>
</dbReference>
<dbReference type="InterPro" id="IPR004320">
    <property type="entry name" value="BPS1_pln"/>
</dbReference>